<dbReference type="PANTHER" id="PTHR21666:SF289">
    <property type="entry name" value="L-ALA--D-GLU ENDOPEPTIDASE"/>
    <property type="match status" value="1"/>
</dbReference>
<reference evidence="3 4" key="1">
    <citation type="journal article" date="2019" name="Int. J. Syst. Evol. Microbiol.">
        <title>The Global Catalogue of Microorganisms (GCM) 10K type strain sequencing project: providing services to taxonomists for standard genome sequencing and annotation.</title>
        <authorList>
            <consortium name="The Broad Institute Genomics Platform"/>
            <consortium name="The Broad Institute Genome Sequencing Center for Infectious Disease"/>
            <person name="Wu L."/>
            <person name="Ma J."/>
        </authorList>
    </citation>
    <scope>NUCLEOTIDE SEQUENCE [LARGE SCALE GENOMIC DNA]</scope>
    <source>
        <strain evidence="3 4">JCM 13008</strain>
    </source>
</reference>
<evidence type="ECO:0000256" key="1">
    <source>
        <dbReference type="ARBA" id="ARBA00022729"/>
    </source>
</evidence>
<keyword evidence="1" id="KW-0732">Signal</keyword>
<dbReference type="PANTHER" id="PTHR21666">
    <property type="entry name" value="PEPTIDASE-RELATED"/>
    <property type="match status" value="1"/>
</dbReference>
<dbReference type="SUPFAM" id="SSF51261">
    <property type="entry name" value="Duplicated hybrid motif"/>
    <property type="match status" value="1"/>
</dbReference>
<proteinExistence type="predicted"/>
<dbReference type="RefSeq" id="WP_343991757.1">
    <property type="nucleotide sequence ID" value="NZ_BAAALG010000003.1"/>
</dbReference>
<keyword evidence="4" id="KW-1185">Reference proteome</keyword>
<dbReference type="Pfam" id="PF01551">
    <property type="entry name" value="Peptidase_M23"/>
    <property type="match status" value="1"/>
</dbReference>
<dbReference type="Gene3D" id="2.70.70.10">
    <property type="entry name" value="Glucose Permease (Domain IIA)"/>
    <property type="match status" value="1"/>
</dbReference>
<dbReference type="InterPro" id="IPR050570">
    <property type="entry name" value="Cell_wall_metabolism_enzyme"/>
</dbReference>
<comment type="caution">
    <text evidence="3">The sequence shown here is derived from an EMBL/GenBank/DDBJ whole genome shotgun (WGS) entry which is preliminary data.</text>
</comment>
<organism evidence="3 4">
    <name type="scientific">Nocardioides dubius</name>
    <dbReference type="NCBI Taxonomy" id="317019"/>
    <lineage>
        <taxon>Bacteria</taxon>
        <taxon>Bacillati</taxon>
        <taxon>Actinomycetota</taxon>
        <taxon>Actinomycetes</taxon>
        <taxon>Propionibacteriales</taxon>
        <taxon>Nocardioidaceae</taxon>
        <taxon>Nocardioides</taxon>
    </lineage>
</organism>
<dbReference type="InterPro" id="IPR016047">
    <property type="entry name" value="M23ase_b-sheet_dom"/>
</dbReference>
<evidence type="ECO:0000313" key="3">
    <source>
        <dbReference type="EMBL" id="GAA1095130.1"/>
    </source>
</evidence>
<feature type="domain" description="M23ase beta-sheet core" evidence="2">
    <location>
        <begin position="70"/>
        <end position="163"/>
    </location>
</feature>
<dbReference type="CDD" id="cd12797">
    <property type="entry name" value="M23_peptidase"/>
    <property type="match status" value="1"/>
</dbReference>
<dbReference type="EMBL" id="BAAALG010000003">
    <property type="protein sequence ID" value="GAA1095130.1"/>
    <property type="molecule type" value="Genomic_DNA"/>
</dbReference>
<protein>
    <recommendedName>
        <fullName evidence="2">M23ase beta-sheet core domain-containing protein</fullName>
    </recommendedName>
</protein>
<dbReference type="Proteomes" id="UP001501581">
    <property type="component" value="Unassembled WGS sequence"/>
</dbReference>
<evidence type="ECO:0000313" key="4">
    <source>
        <dbReference type="Proteomes" id="UP001501581"/>
    </source>
</evidence>
<dbReference type="InterPro" id="IPR011055">
    <property type="entry name" value="Dup_hybrid_motif"/>
</dbReference>
<evidence type="ECO:0000259" key="2">
    <source>
        <dbReference type="Pfam" id="PF01551"/>
    </source>
</evidence>
<sequence length="215" mass="21825">MTAAPHGSLGPVVRRLGCLLLLLGGGWLAIAGGPTAADEPSSHGAGVWPLLPRPTVSAAFDAPAAPWERGHRGVDLVGTVSQPVRAALAGRVTFAGRIAGRGVVVVEHGATRTTYEPVAASVRRGASVAGGAVIGRLELLGSHCAPAACLHWGWLRGETYLDPLALIGPLPVRLLPFSGAWMGLLIGGAQPLAGDVGVELGGGQRGVAQHLLDRP</sequence>
<name>A0ABN1TNN6_9ACTN</name>
<accession>A0ABN1TNN6</accession>
<gene>
    <name evidence="3" type="ORF">GCM10009668_08810</name>
</gene>